<accession>A0A1E3BQD6</accession>
<comment type="caution">
    <text evidence="8">The sequence shown here is derived from an EMBL/GenBank/DDBJ whole genome shotgun (WGS) entry which is preliminary data.</text>
</comment>
<reference evidence="8 9" key="1">
    <citation type="journal article" date="2016" name="BMC Genomics">
        <title>Comparative genomic and transcriptomic analyses of the Fuzhuan brick tea-fermentation fungus Aspergillus cristatus.</title>
        <authorList>
            <person name="Ge Y."/>
            <person name="Wang Y."/>
            <person name="Liu Y."/>
            <person name="Tan Y."/>
            <person name="Ren X."/>
            <person name="Zhang X."/>
            <person name="Hyde K.D."/>
            <person name="Liu Y."/>
            <person name="Liu Z."/>
        </authorList>
    </citation>
    <scope>NUCLEOTIDE SEQUENCE [LARGE SCALE GENOMIC DNA]</scope>
    <source>
        <strain evidence="8 9">GZAAS20.1005</strain>
    </source>
</reference>
<evidence type="ECO:0000256" key="2">
    <source>
        <dbReference type="ARBA" id="ARBA00022723"/>
    </source>
</evidence>
<dbReference type="Gene3D" id="3.20.20.370">
    <property type="entry name" value="Glycoside hydrolase/deacetylase"/>
    <property type="match status" value="1"/>
</dbReference>
<protein>
    <recommendedName>
        <fullName evidence="7">NodB homology domain-containing protein</fullName>
    </recommendedName>
</protein>
<comment type="cofactor">
    <cofactor evidence="1">
        <name>Co(2+)</name>
        <dbReference type="ChEBI" id="CHEBI:48828"/>
    </cofactor>
</comment>
<dbReference type="VEuPathDB" id="FungiDB:SI65_00727"/>
<dbReference type="SUPFAM" id="SSF88713">
    <property type="entry name" value="Glycoside hydrolase/deacetylase"/>
    <property type="match status" value="1"/>
</dbReference>
<dbReference type="CDD" id="cd10951">
    <property type="entry name" value="CE4_ClCDA_like"/>
    <property type="match status" value="1"/>
</dbReference>
<evidence type="ECO:0000256" key="3">
    <source>
        <dbReference type="ARBA" id="ARBA00022729"/>
    </source>
</evidence>
<dbReference type="STRING" id="573508.A0A1E3BQD6"/>
<organism evidence="8 9">
    <name type="scientific">Aspergillus cristatus</name>
    <name type="common">Chinese Fuzhuan brick tea-fermentation fungus</name>
    <name type="synonym">Eurotium cristatum</name>
    <dbReference type="NCBI Taxonomy" id="573508"/>
    <lineage>
        <taxon>Eukaryota</taxon>
        <taxon>Fungi</taxon>
        <taxon>Dikarya</taxon>
        <taxon>Ascomycota</taxon>
        <taxon>Pezizomycotina</taxon>
        <taxon>Eurotiomycetes</taxon>
        <taxon>Eurotiomycetidae</taxon>
        <taxon>Eurotiales</taxon>
        <taxon>Aspergillaceae</taxon>
        <taxon>Aspergillus</taxon>
        <taxon>Aspergillus subgen. Aspergillus</taxon>
    </lineage>
</organism>
<evidence type="ECO:0000313" key="9">
    <source>
        <dbReference type="Proteomes" id="UP000094569"/>
    </source>
</evidence>
<evidence type="ECO:0000256" key="5">
    <source>
        <dbReference type="ARBA" id="ARBA00023277"/>
    </source>
</evidence>
<dbReference type="Pfam" id="PF01522">
    <property type="entry name" value="Polysacc_deac_1"/>
    <property type="match status" value="1"/>
</dbReference>
<dbReference type="PANTHER" id="PTHR46471:SF2">
    <property type="entry name" value="CHITIN DEACETYLASE-RELATED"/>
    <property type="match status" value="1"/>
</dbReference>
<keyword evidence="5" id="KW-0119">Carbohydrate metabolism</keyword>
<gene>
    <name evidence="8" type="ORF">SI65_00727</name>
</gene>
<evidence type="ECO:0000313" key="8">
    <source>
        <dbReference type="EMBL" id="ODM23138.1"/>
    </source>
</evidence>
<keyword evidence="3" id="KW-0732">Signal</keyword>
<proteinExistence type="predicted"/>
<feature type="domain" description="NodB homology" evidence="7">
    <location>
        <begin position="54"/>
        <end position="238"/>
    </location>
</feature>
<dbReference type="GO" id="GO:0005975">
    <property type="term" value="P:carbohydrate metabolic process"/>
    <property type="evidence" value="ECO:0007669"/>
    <property type="project" value="InterPro"/>
</dbReference>
<dbReference type="OrthoDB" id="2125469at2759"/>
<dbReference type="InterPro" id="IPR002509">
    <property type="entry name" value="NODB_dom"/>
</dbReference>
<evidence type="ECO:0000256" key="6">
    <source>
        <dbReference type="ARBA" id="ARBA00023285"/>
    </source>
</evidence>
<name>A0A1E3BQD6_ASPCR</name>
<dbReference type="GO" id="GO:0046872">
    <property type="term" value="F:metal ion binding"/>
    <property type="evidence" value="ECO:0007669"/>
    <property type="project" value="UniProtKB-KW"/>
</dbReference>
<keyword evidence="9" id="KW-1185">Reference proteome</keyword>
<dbReference type="EMBL" id="JXNT01000001">
    <property type="protein sequence ID" value="ODM23138.1"/>
    <property type="molecule type" value="Genomic_DNA"/>
</dbReference>
<dbReference type="Proteomes" id="UP000094569">
    <property type="component" value="Unassembled WGS sequence"/>
</dbReference>
<dbReference type="GO" id="GO:0016810">
    <property type="term" value="F:hydrolase activity, acting on carbon-nitrogen (but not peptide) bonds"/>
    <property type="evidence" value="ECO:0007669"/>
    <property type="project" value="InterPro"/>
</dbReference>
<evidence type="ECO:0000256" key="4">
    <source>
        <dbReference type="ARBA" id="ARBA00022801"/>
    </source>
</evidence>
<keyword evidence="4" id="KW-0378">Hydrolase</keyword>
<dbReference type="PROSITE" id="PS51677">
    <property type="entry name" value="NODB"/>
    <property type="match status" value="1"/>
</dbReference>
<dbReference type="PANTHER" id="PTHR46471">
    <property type="entry name" value="CHITIN DEACETYLASE"/>
    <property type="match status" value="1"/>
</dbReference>
<keyword evidence="2" id="KW-0479">Metal-binding</keyword>
<dbReference type="AlphaFoldDB" id="A0A1E3BQD6"/>
<evidence type="ECO:0000259" key="7">
    <source>
        <dbReference type="PROSITE" id="PS51677"/>
    </source>
</evidence>
<evidence type="ECO:0000256" key="1">
    <source>
        <dbReference type="ARBA" id="ARBA00001941"/>
    </source>
</evidence>
<keyword evidence="6" id="KW-0170">Cobalt</keyword>
<dbReference type="InterPro" id="IPR011330">
    <property type="entry name" value="Glyco_hydro/deAcase_b/a-brl"/>
</dbReference>
<sequence>MVSLRYLPAYAYALFAASITTAAPAPIASQAASSATAKTAVAVGAVIDRCTTPGTIALTFDDGPFQYTTDLLELLRQNGAPATFFLNGQNMGNIYDYAGVVQRMHNEGHQIASHTWSHPYLTSLDYNGIVSQMTQLENALQEIVGVKPAYMRPPYLATNDVVLGALADLGYHVISCSIDTKDYENDDPSLIANSVNKFNAELNAGGSIVLSHDVHEQTVYTLAQAMLDEIKARGLTPVTVAECLGDLNRWYR</sequence>